<proteinExistence type="predicted"/>
<evidence type="ECO:0000313" key="1">
    <source>
        <dbReference type="EMBL" id="KAB8077120.1"/>
    </source>
</evidence>
<keyword evidence="2" id="KW-1185">Reference proteome</keyword>
<evidence type="ECO:0000313" key="2">
    <source>
        <dbReference type="Proteomes" id="UP000326565"/>
    </source>
</evidence>
<organism evidence="1 2">
    <name type="scientific">Aspergillus leporis</name>
    <dbReference type="NCBI Taxonomy" id="41062"/>
    <lineage>
        <taxon>Eukaryota</taxon>
        <taxon>Fungi</taxon>
        <taxon>Dikarya</taxon>
        <taxon>Ascomycota</taxon>
        <taxon>Pezizomycotina</taxon>
        <taxon>Eurotiomycetes</taxon>
        <taxon>Eurotiomycetidae</taxon>
        <taxon>Eurotiales</taxon>
        <taxon>Aspergillaceae</taxon>
        <taxon>Aspergillus</taxon>
        <taxon>Aspergillus subgen. Circumdati</taxon>
    </lineage>
</organism>
<dbReference type="EMBL" id="ML732172">
    <property type="protein sequence ID" value="KAB8077120.1"/>
    <property type="molecule type" value="Genomic_DNA"/>
</dbReference>
<accession>A0A5N5XD80</accession>
<reference evidence="1 2" key="1">
    <citation type="submission" date="2019-04" db="EMBL/GenBank/DDBJ databases">
        <title>Friends and foes A comparative genomics study of 23 Aspergillus species from section Flavi.</title>
        <authorList>
            <consortium name="DOE Joint Genome Institute"/>
            <person name="Kjaerbolling I."/>
            <person name="Vesth T."/>
            <person name="Frisvad J.C."/>
            <person name="Nybo J.L."/>
            <person name="Theobald S."/>
            <person name="Kildgaard S."/>
            <person name="Isbrandt T."/>
            <person name="Kuo A."/>
            <person name="Sato A."/>
            <person name="Lyhne E.K."/>
            <person name="Kogle M.E."/>
            <person name="Wiebenga A."/>
            <person name="Kun R.S."/>
            <person name="Lubbers R.J."/>
            <person name="Makela M.R."/>
            <person name="Barry K."/>
            <person name="Chovatia M."/>
            <person name="Clum A."/>
            <person name="Daum C."/>
            <person name="Haridas S."/>
            <person name="He G."/>
            <person name="LaButti K."/>
            <person name="Lipzen A."/>
            <person name="Mondo S."/>
            <person name="Riley R."/>
            <person name="Salamov A."/>
            <person name="Simmons B.A."/>
            <person name="Magnuson J.K."/>
            <person name="Henrissat B."/>
            <person name="Mortensen U.H."/>
            <person name="Larsen T.O."/>
            <person name="Devries R.P."/>
            <person name="Grigoriev I.V."/>
            <person name="Machida M."/>
            <person name="Baker S.E."/>
            <person name="Andersen M.R."/>
        </authorList>
    </citation>
    <scope>NUCLEOTIDE SEQUENCE [LARGE SCALE GENOMIC DNA]</scope>
    <source>
        <strain evidence="1 2">CBS 151.66</strain>
    </source>
</reference>
<protein>
    <submittedName>
        <fullName evidence="1">Uncharacterized protein</fullName>
    </submittedName>
</protein>
<name>A0A5N5XD80_9EURO</name>
<dbReference type="AlphaFoldDB" id="A0A5N5XD80"/>
<dbReference type="Proteomes" id="UP000326565">
    <property type="component" value="Unassembled WGS sequence"/>
</dbReference>
<sequence length="57" mass="6245">MGRSGELPKKPIICFDGGSYGYGASHQSSIEKIHGMLYGGNGSQLCFYQRANCQSQW</sequence>
<dbReference type="OrthoDB" id="674604at2759"/>
<gene>
    <name evidence="1" type="ORF">BDV29DRAFT_168775</name>
</gene>